<dbReference type="Gene3D" id="1.10.760.10">
    <property type="entry name" value="Cytochrome c-like domain"/>
    <property type="match status" value="2"/>
</dbReference>
<protein>
    <submittedName>
        <fullName evidence="11">Cytochrome c4</fullName>
    </submittedName>
</protein>
<sequence>MKRFTLLALTALAAGSALAAELKGDVAKGKEIATNVCAACHAADGNSGIAMYPKLSAQFSNYIFHQTKDIKDGKRTTGAAASMAPMVMGLSDQDIADVSAFYAKQFPKQGETNPKENPELGARIFRGGLADKKIPACMACHGPNGAGIPGGGTDILAYPRLGGQHKAYVVEQLKAYQSGRRENAIMADVAKRMSDEEMNAVANFIQGLH</sequence>
<proteinExistence type="predicted"/>
<keyword evidence="5" id="KW-0574">Periplasm</keyword>
<keyword evidence="9" id="KW-0732">Signal</keyword>
<keyword evidence="6" id="KW-0249">Electron transport</keyword>
<dbReference type="InterPro" id="IPR009056">
    <property type="entry name" value="Cyt_c-like_dom"/>
</dbReference>
<dbReference type="RefSeq" id="WP_244785591.1">
    <property type="nucleotide sequence ID" value="NZ_CP091508.1"/>
</dbReference>
<dbReference type="Pfam" id="PF00034">
    <property type="entry name" value="Cytochrom_C"/>
    <property type="match status" value="2"/>
</dbReference>
<keyword evidence="12" id="KW-1185">Reference proteome</keyword>
<keyword evidence="2" id="KW-0813">Transport</keyword>
<evidence type="ECO:0000256" key="5">
    <source>
        <dbReference type="ARBA" id="ARBA00022764"/>
    </source>
</evidence>
<evidence type="ECO:0000313" key="12">
    <source>
        <dbReference type="Proteomes" id="UP000829817"/>
    </source>
</evidence>
<feature type="domain" description="Cytochrome c" evidence="10">
    <location>
        <begin position="24"/>
        <end position="209"/>
    </location>
</feature>
<keyword evidence="3 8" id="KW-0349">Heme</keyword>
<keyword evidence="7 8" id="KW-0408">Iron</keyword>
<organism evidence="11 12">
    <name type="scientific">Uruburuella testudinis</name>
    <dbReference type="NCBI Taxonomy" id="1282863"/>
    <lineage>
        <taxon>Bacteria</taxon>
        <taxon>Pseudomonadati</taxon>
        <taxon>Pseudomonadota</taxon>
        <taxon>Betaproteobacteria</taxon>
        <taxon>Neisseriales</taxon>
        <taxon>Neisseriaceae</taxon>
        <taxon>Uruburuella</taxon>
    </lineage>
</organism>
<evidence type="ECO:0000256" key="3">
    <source>
        <dbReference type="ARBA" id="ARBA00022617"/>
    </source>
</evidence>
<evidence type="ECO:0000256" key="2">
    <source>
        <dbReference type="ARBA" id="ARBA00022448"/>
    </source>
</evidence>
<keyword evidence="4 8" id="KW-0479">Metal-binding</keyword>
<comment type="subcellular location">
    <subcellularLocation>
        <location evidence="1">Periplasm</location>
    </subcellularLocation>
</comment>
<feature type="chain" id="PRO_5047036466" evidence="9">
    <location>
        <begin position="20"/>
        <end position="209"/>
    </location>
</feature>
<evidence type="ECO:0000256" key="4">
    <source>
        <dbReference type="ARBA" id="ARBA00022723"/>
    </source>
</evidence>
<dbReference type="PROSITE" id="PS51007">
    <property type="entry name" value="CYTC"/>
    <property type="match status" value="1"/>
</dbReference>
<evidence type="ECO:0000256" key="6">
    <source>
        <dbReference type="ARBA" id="ARBA00022982"/>
    </source>
</evidence>
<dbReference type="InterPro" id="IPR036909">
    <property type="entry name" value="Cyt_c-like_dom_sf"/>
</dbReference>
<evidence type="ECO:0000256" key="8">
    <source>
        <dbReference type="PROSITE-ProRule" id="PRU00433"/>
    </source>
</evidence>
<dbReference type="PANTHER" id="PTHR33751">
    <property type="entry name" value="CBB3-TYPE CYTOCHROME C OXIDASE SUBUNIT FIXP"/>
    <property type="match status" value="1"/>
</dbReference>
<evidence type="ECO:0000259" key="10">
    <source>
        <dbReference type="PROSITE" id="PS51007"/>
    </source>
</evidence>
<evidence type="ECO:0000256" key="1">
    <source>
        <dbReference type="ARBA" id="ARBA00004418"/>
    </source>
</evidence>
<dbReference type="InterPro" id="IPR050597">
    <property type="entry name" value="Cytochrome_c_Oxidase_Subunit"/>
</dbReference>
<dbReference type="InterPro" id="IPR024167">
    <property type="entry name" value="Cytochrome_c4-like"/>
</dbReference>
<evidence type="ECO:0000256" key="7">
    <source>
        <dbReference type="ARBA" id="ARBA00023004"/>
    </source>
</evidence>
<dbReference type="EMBL" id="CP091508">
    <property type="protein sequence ID" value="UOO82161.1"/>
    <property type="molecule type" value="Genomic_DNA"/>
</dbReference>
<reference evidence="11 12" key="1">
    <citation type="journal article" date="2022" name="Res Sq">
        <title>Evolution of multicellular longitudinally dividing oral cavity symbionts (Neisseriaceae).</title>
        <authorList>
            <person name="Nyongesa S."/>
            <person name="Weber P."/>
            <person name="Bernet E."/>
            <person name="Pullido F."/>
            <person name="Nieckarz M."/>
            <person name="Delaby M."/>
            <person name="Nieves C."/>
            <person name="Viehboeck T."/>
            <person name="Krause N."/>
            <person name="Rivera-Millot A."/>
            <person name="Nakamura A."/>
            <person name="Vischer N."/>
            <person name="VanNieuwenhze M."/>
            <person name="Brun Y."/>
            <person name="Cava F."/>
            <person name="Bulgheresi S."/>
            <person name="Veyrier F."/>
        </authorList>
    </citation>
    <scope>NUCLEOTIDE SEQUENCE [LARGE SCALE GENOMIC DNA]</scope>
    <source>
        <strain evidence="11 12">CCUG 63373m</strain>
    </source>
</reference>
<name>A0ABY4DZN2_9NEIS</name>
<accession>A0ABY4DZN2</accession>
<evidence type="ECO:0000313" key="11">
    <source>
        <dbReference type="EMBL" id="UOO82161.1"/>
    </source>
</evidence>
<dbReference type="Proteomes" id="UP000829817">
    <property type="component" value="Chromosome"/>
</dbReference>
<dbReference type="PIRSF" id="PIRSF000005">
    <property type="entry name" value="Cytochrome_c4"/>
    <property type="match status" value="1"/>
</dbReference>
<feature type="signal peptide" evidence="9">
    <location>
        <begin position="1"/>
        <end position="19"/>
    </location>
</feature>
<evidence type="ECO:0000256" key="9">
    <source>
        <dbReference type="SAM" id="SignalP"/>
    </source>
</evidence>
<gene>
    <name evidence="11" type="ORF">LVJ83_01390</name>
</gene>
<dbReference type="PANTHER" id="PTHR33751:SF9">
    <property type="entry name" value="CYTOCHROME C4"/>
    <property type="match status" value="1"/>
</dbReference>
<dbReference type="SUPFAM" id="SSF46626">
    <property type="entry name" value="Cytochrome c"/>
    <property type="match status" value="2"/>
</dbReference>